<evidence type="ECO:0000256" key="3">
    <source>
        <dbReference type="ARBA" id="ARBA00023163"/>
    </source>
</evidence>
<dbReference type="AlphaFoldDB" id="T0AWW3"/>
<dbReference type="NCBIfam" id="TIGR02047">
    <property type="entry name" value="CadR-PbrR"/>
    <property type="match status" value="1"/>
</dbReference>
<dbReference type="PANTHER" id="PTHR30204">
    <property type="entry name" value="REDOX-CYCLING DRUG-SENSING TRANSCRIPTIONAL ACTIVATOR SOXR"/>
    <property type="match status" value="1"/>
</dbReference>
<gene>
    <name evidence="5" type="ORF">M622_17095</name>
</gene>
<dbReference type="EMBL" id="ATJV01000064">
    <property type="protein sequence ID" value="EPZ15023.1"/>
    <property type="molecule type" value="Genomic_DNA"/>
</dbReference>
<evidence type="ECO:0000313" key="6">
    <source>
        <dbReference type="Proteomes" id="UP000015455"/>
    </source>
</evidence>
<evidence type="ECO:0000313" key="5">
    <source>
        <dbReference type="EMBL" id="EPZ15023.1"/>
    </source>
</evidence>
<dbReference type="InterPro" id="IPR015358">
    <property type="entry name" value="Tscrpt_reg_MerR_DNA-bd"/>
</dbReference>
<dbReference type="CDD" id="cd04784">
    <property type="entry name" value="HTH_CadR-PbrR"/>
    <property type="match status" value="1"/>
</dbReference>
<dbReference type="Pfam" id="PF09278">
    <property type="entry name" value="MerR-DNA-bind"/>
    <property type="match status" value="1"/>
</dbReference>
<keyword evidence="6" id="KW-1185">Reference proteome</keyword>
<dbReference type="PANTHER" id="PTHR30204:SF92">
    <property type="entry name" value="HTH-TYPE TRANSCRIPTIONAL REGULATOR ZNTR"/>
    <property type="match status" value="1"/>
</dbReference>
<evidence type="ECO:0000259" key="4">
    <source>
        <dbReference type="PROSITE" id="PS50937"/>
    </source>
</evidence>
<dbReference type="STRING" id="1348657.M622_17095"/>
<name>T0AWW3_9RHOO</name>
<dbReference type="InterPro" id="IPR009061">
    <property type="entry name" value="DNA-bd_dom_put_sf"/>
</dbReference>
<dbReference type="GO" id="GO:0003700">
    <property type="term" value="F:DNA-binding transcription factor activity"/>
    <property type="evidence" value="ECO:0007669"/>
    <property type="project" value="InterPro"/>
</dbReference>
<dbReference type="SUPFAM" id="SSF46955">
    <property type="entry name" value="Putative DNA-binding domain"/>
    <property type="match status" value="1"/>
</dbReference>
<protein>
    <recommendedName>
        <fullName evidence="4">HTH merR-type domain-containing protein</fullName>
    </recommendedName>
</protein>
<evidence type="ECO:0000256" key="2">
    <source>
        <dbReference type="ARBA" id="ARBA00023125"/>
    </source>
</evidence>
<dbReference type="InterPro" id="IPR000551">
    <property type="entry name" value="MerR-type_HTH_dom"/>
</dbReference>
<organism evidence="5 6">
    <name type="scientific">Thauera terpenica 58Eu</name>
    <dbReference type="NCBI Taxonomy" id="1348657"/>
    <lineage>
        <taxon>Bacteria</taxon>
        <taxon>Pseudomonadati</taxon>
        <taxon>Pseudomonadota</taxon>
        <taxon>Betaproteobacteria</taxon>
        <taxon>Rhodocyclales</taxon>
        <taxon>Zoogloeaceae</taxon>
        <taxon>Thauera</taxon>
    </lineage>
</organism>
<dbReference type="PATRIC" id="fig|1348657.5.peg.2504"/>
<dbReference type="Pfam" id="PF00376">
    <property type="entry name" value="MerR"/>
    <property type="match status" value="1"/>
</dbReference>
<dbReference type="GO" id="GO:0046872">
    <property type="term" value="F:metal ion binding"/>
    <property type="evidence" value="ECO:0007669"/>
    <property type="project" value="InterPro"/>
</dbReference>
<sequence length="147" mass="16332">MQAMKIGELAKAAHVEVETIRYYERIGLLPAPSRSPNGYRAYAGGHLERLAFIRHCRALDIALVDVAQLLRFVDDPTTDCAEVDALIDSQLTRVRARLDTLQMLERQLVALRSQCGAPDRAAQCGILHELEAPTRGDVCVCHDEHAQ</sequence>
<dbReference type="GO" id="GO:0045893">
    <property type="term" value="P:positive regulation of DNA-templated transcription"/>
    <property type="evidence" value="ECO:0007669"/>
    <property type="project" value="InterPro"/>
</dbReference>
<keyword evidence="3" id="KW-0804">Transcription</keyword>
<dbReference type="PRINTS" id="PR00040">
    <property type="entry name" value="HTHMERR"/>
</dbReference>
<evidence type="ECO:0000256" key="1">
    <source>
        <dbReference type="ARBA" id="ARBA00023015"/>
    </source>
</evidence>
<dbReference type="eggNOG" id="COG0789">
    <property type="taxonomic scope" value="Bacteria"/>
</dbReference>
<dbReference type="SMART" id="SM00422">
    <property type="entry name" value="HTH_MERR"/>
    <property type="match status" value="1"/>
</dbReference>
<feature type="domain" description="HTH merR-type" evidence="4">
    <location>
        <begin position="3"/>
        <end position="72"/>
    </location>
</feature>
<dbReference type="InterPro" id="IPR011791">
    <property type="entry name" value="CadR-PbrR"/>
</dbReference>
<dbReference type="InterPro" id="IPR047057">
    <property type="entry name" value="MerR_fam"/>
</dbReference>
<keyword evidence="2" id="KW-0238">DNA-binding</keyword>
<dbReference type="Proteomes" id="UP000015455">
    <property type="component" value="Unassembled WGS sequence"/>
</dbReference>
<proteinExistence type="predicted"/>
<keyword evidence="1" id="KW-0805">Transcription regulation</keyword>
<dbReference type="GO" id="GO:0003677">
    <property type="term" value="F:DNA binding"/>
    <property type="evidence" value="ECO:0007669"/>
    <property type="project" value="UniProtKB-KW"/>
</dbReference>
<dbReference type="Gene3D" id="1.10.1660.10">
    <property type="match status" value="1"/>
</dbReference>
<comment type="caution">
    <text evidence="5">The sequence shown here is derived from an EMBL/GenBank/DDBJ whole genome shotgun (WGS) entry which is preliminary data.</text>
</comment>
<dbReference type="PROSITE" id="PS50937">
    <property type="entry name" value="HTH_MERR_2"/>
    <property type="match status" value="1"/>
</dbReference>
<reference evidence="5 6" key="1">
    <citation type="submission" date="2013-06" db="EMBL/GenBank/DDBJ databases">
        <title>Draft genome sequence of Thauera terpenica.</title>
        <authorList>
            <person name="Liu B."/>
            <person name="Frostegard A.H."/>
            <person name="Shapleigh J.P."/>
        </authorList>
    </citation>
    <scope>NUCLEOTIDE SEQUENCE [LARGE SCALE GENOMIC DNA]</scope>
    <source>
        <strain evidence="5 6">58Eu</strain>
    </source>
</reference>
<accession>T0AWW3</accession>